<dbReference type="PANTHER" id="PTHR43415:SF3">
    <property type="entry name" value="GNAT-FAMILY ACETYLTRANSFERASE"/>
    <property type="match status" value="1"/>
</dbReference>
<name>A0ABT9EPB4_9SPHN</name>
<organism evidence="2 3">
    <name type="scientific">Sphingomonas aurea</name>
    <dbReference type="NCBI Taxonomy" id="3063994"/>
    <lineage>
        <taxon>Bacteria</taxon>
        <taxon>Pseudomonadati</taxon>
        <taxon>Pseudomonadota</taxon>
        <taxon>Alphaproteobacteria</taxon>
        <taxon>Sphingomonadales</taxon>
        <taxon>Sphingomonadaceae</taxon>
        <taxon>Sphingomonas</taxon>
    </lineage>
</organism>
<feature type="domain" description="N-acetyltransferase" evidence="1">
    <location>
        <begin position="10"/>
        <end position="170"/>
    </location>
</feature>
<dbReference type="EC" id="2.-.-.-" evidence="2"/>
<evidence type="ECO:0000313" key="2">
    <source>
        <dbReference type="EMBL" id="MDP1028810.1"/>
    </source>
</evidence>
<evidence type="ECO:0000313" key="3">
    <source>
        <dbReference type="Proteomes" id="UP001230685"/>
    </source>
</evidence>
<keyword evidence="3" id="KW-1185">Reference proteome</keyword>
<dbReference type="InterPro" id="IPR000182">
    <property type="entry name" value="GNAT_dom"/>
</dbReference>
<comment type="caution">
    <text evidence="2">The sequence shown here is derived from an EMBL/GenBank/DDBJ whole genome shotgun (WGS) entry which is preliminary data.</text>
</comment>
<dbReference type="GO" id="GO:0016740">
    <property type="term" value="F:transferase activity"/>
    <property type="evidence" value="ECO:0007669"/>
    <property type="project" value="UniProtKB-KW"/>
</dbReference>
<dbReference type="RefSeq" id="WP_305174559.1">
    <property type="nucleotide sequence ID" value="NZ_JAUUDS010000015.1"/>
</dbReference>
<dbReference type="Pfam" id="PF13302">
    <property type="entry name" value="Acetyltransf_3"/>
    <property type="match status" value="1"/>
</dbReference>
<dbReference type="SUPFAM" id="SSF55729">
    <property type="entry name" value="Acyl-CoA N-acyltransferases (Nat)"/>
    <property type="match status" value="1"/>
</dbReference>
<reference evidence="2 3" key="1">
    <citation type="submission" date="2023-07" db="EMBL/GenBank/DDBJ databases">
        <authorList>
            <person name="Kim M.K."/>
        </authorList>
    </citation>
    <scope>NUCLEOTIDE SEQUENCE [LARGE SCALE GENOMIC DNA]</scope>
    <source>
        <strain evidence="2 3">KR1UV-12</strain>
    </source>
</reference>
<dbReference type="PROSITE" id="PS51186">
    <property type="entry name" value="GNAT"/>
    <property type="match status" value="1"/>
</dbReference>
<dbReference type="Proteomes" id="UP001230685">
    <property type="component" value="Unassembled WGS sequence"/>
</dbReference>
<dbReference type="EMBL" id="JAUUDS010000015">
    <property type="protein sequence ID" value="MDP1028810.1"/>
    <property type="molecule type" value="Genomic_DNA"/>
</dbReference>
<sequence length="190" mass="21864">MTDRREGRYVALRPLVPDDAALTYAWRQSIRARLLNQGASTVAEQERWIGSRPANEMNFVIERRDGRSIGMLSLAAIDRTNRHAEPGRFLIGDEEGARGIPAAVEAMKLLYELAFDELRLVRLYGTIAADNRRMVTWQRYLGMREEGRMRRHYFIDGRFQDALIFALLEEEYRTETLPRMKALIGMAGAT</sequence>
<dbReference type="PANTHER" id="PTHR43415">
    <property type="entry name" value="SPERMIDINE N(1)-ACETYLTRANSFERASE"/>
    <property type="match status" value="1"/>
</dbReference>
<gene>
    <name evidence="2" type="ORF">Q5H91_16435</name>
</gene>
<dbReference type="Gene3D" id="3.40.630.30">
    <property type="match status" value="1"/>
</dbReference>
<protein>
    <submittedName>
        <fullName evidence="2">GNAT family protein</fullName>
        <ecNumber evidence="2">2.-.-.-</ecNumber>
    </submittedName>
</protein>
<accession>A0ABT9EPB4</accession>
<proteinExistence type="predicted"/>
<keyword evidence="2" id="KW-0808">Transferase</keyword>
<evidence type="ECO:0000259" key="1">
    <source>
        <dbReference type="PROSITE" id="PS51186"/>
    </source>
</evidence>
<dbReference type="InterPro" id="IPR016181">
    <property type="entry name" value="Acyl_CoA_acyltransferase"/>
</dbReference>